<dbReference type="OMA" id="TAQLIFC"/>
<keyword evidence="2" id="KW-0812">Transmembrane</keyword>
<feature type="region of interest" description="Disordered" evidence="1">
    <location>
        <begin position="987"/>
        <end position="1111"/>
    </location>
</feature>
<dbReference type="VEuPathDB" id="VectorBase:ASTE000855"/>
<feature type="compositionally biased region" description="Polar residues" evidence="1">
    <location>
        <begin position="1100"/>
        <end position="1111"/>
    </location>
</feature>
<feature type="region of interest" description="Disordered" evidence="1">
    <location>
        <begin position="45"/>
        <end position="64"/>
    </location>
</feature>
<dbReference type="VEuPathDB" id="VectorBase:ASTEI20_045655"/>
<keyword evidence="2" id="KW-1133">Transmembrane helix</keyword>
<accession>A0A182YRL7</accession>
<dbReference type="VEuPathDB" id="VectorBase:ASTEI11103"/>
<evidence type="ECO:0000313" key="5">
    <source>
        <dbReference type="Proteomes" id="UP000076408"/>
    </source>
</evidence>
<name>A0A182YRL7_ANOST</name>
<dbReference type="AlphaFoldDB" id="A0A182YRL7"/>
<evidence type="ECO:0008006" key="6">
    <source>
        <dbReference type="Google" id="ProtNLM"/>
    </source>
</evidence>
<evidence type="ECO:0000256" key="3">
    <source>
        <dbReference type="SAM" id="SignalP"/>
    </source>
</evidence>
<feature type="compositionally biased region" description="Polar residues" evidence="1">
    <location>
        <begin position="46"/>
        <end position="64"/>
    </location>
</feature>
<dbReference type="Proteomes" id="UP000076408">
    <property type="component" value="Unassembled WGS sequence"/>
</dbReference>
<evidence type="ECO:0000313" key="4">
    <source>
        <dbReference type="EnsemblMetazoa" id="ASTEI11103-PA"/>
    </source>
</evidence>
<keyword evidence="2" id="KW-0472">Membrane</keyword>
<feature type="compositionally biased region" description="Polar residues" evidence="1">
    <location>
        <begin position="987"/>
        <end position="1060"/>
    </location>
</feature>
<feature type="chain" id="PRO_5043444664" description="GPS domain-containing protein" evidence="3">
    <location>
        <begin position="22"/>
        <end position="1196"/>
    </location>
</feature>
<organism evidence="4 5">
    <name type="scientific">Anopheles stephensi</name>
    <name type="common">Indo-Pakistan malaria mosquito</name>
    <dbReference type="NCBI Taxonomy" id="30069"/>
    <lineage>
        <taxon>Eukaryota</taxon>
        <taxon>Metazoa</taxon>
        <taxon>Ecdysozoa</taxon>
        <taxon>Arthropoda</taxon>
        <taxon>Hexapoda</taxon>
        <taxon>Insecta</taxon>
        <taxon>Pterygota</taxon>
        <taxon>Neoptera</taxon>
        <taxon>Endopterygota</taxon>
        <taxon>Diptera</taxon>
        <taxon>Nematocera</taxon>
        <taxon>Culicoidea</taxon>
        <taxon>Culicidae</taxon>
        <taxon>Anophelinae</taxon>
        <taxon>Anopheles</taxon>
    </lineage>
</organism>
<protein>
    <recommendedName>
        <fullName evidence="6">GPS domain-containing protein</fullName>
    </recommendedName>
</protein>
<feature type="compositionally biased region" description="Polar residues" evidence="1">
    <location>
        <begin position="735"/>
        <end position="754"/>
    </location>
</feature>
<dbReference type="EnsemblMetazoa" id="ASTEI11103-RA">
    <property type="protein sequence ID" value="ASTEI11103-PA"/>
    <property type="gene ID" value="ASTEI11103"/>
</dbReference>
<keyword evidence="3" id="KW-0732">Signal</keyword>
<evidence type="ECO:0000256" key="1">
    <source>
        <dbReference type="SAM" id="MobiDB-lite"/>
    </source>
</evidence>
<feature type="signal peptide" evidence="3">
    <location>
        <begin position="1"/>
        <end position="21"/>
    </location>
</feature>
<feature type="transmembrane region" description="Helical" evidence="2">
    <location>
        <begin position="1121"/>
        <end position="1143"/>
    </location>
</feature>
<sequence>MEMTLLWWTILLVRLLDVTIAEKPTFRIIAPEFICNPTEAYGSGGANNDSTADPSSTRRNATQSTRQLTIGFQTNGGQRLHYRVKAYFTLLGDTGFISQRHTVGLWRAVRQLEQRVRREADTIAQNGQMTIGTEELLPGVVYSFGVVAIDANGTESEEQNFTMTYRNIDQGASFEHGGTSRSSDDVSLLLLGAEKTYADVEYLVTAQLIFCRRRTDYYYRWTVGPLVNDSGELVAVALERSKLLRVPAGSFLPGHLYDLEVSVHSTASTEDEVMAMARMTVNVLRRDPEVVLFPADAVVGIDQEVQLRSYATAGEVVWSCQKNGDDSNCNDTFDIGEGSAVVTFYSEGQYHVKASIGSDSQEETESRALLTVHPKVTPTVRILQWSKYPAVAREPFELLVSVAGLVPNCYSNWTIVQDDGFAYFDPALLPNGATLGGLFIRDIEENFLSELVDYGNDTVVKDIVLSIPGETTDTGPWKGLDPDVRYKLRLETVCPEPIDDSKLVGARTQRNQVQSYWTFVLETNGAPQALPIVISPGNSGTALETVFKISTGIAKDTERDYPLRYSFWYIADGVDIHIASNYEITSTETVLPYTKTGQIGTYAIVCDSRHACTKIAGPPVLISPGIEPSAEAVSYAFQTMEAYFDRLNYRDALKCGFELLVTLRNRHSPQYGTAYRRFIDLLQQSITHIRKVYGETTYLSEASIQEFVQQTKPILDLEESNNHELFQQLLELMDSPSSRGQSTPRTKRSPQAVSAHTPESAAKIGTKLSLMESLTVSRNVSAARQARTSLLSFVHQATKNYCTLDSRHIYVGQLITLEMTRYRSLSEVSFGRVSVPNKVLLSAAPARLQFLDAFPETEYYCLGRVYYARDLFSEQVSPHELDLGFYEAFVLSVEKGGMWTLVDWRSDYFVWSLDGRRLPNVTCQLWENSAWSSKHCNTVETVTDEVRCNCTKLAYLRLVYTYNHISLIVRRNSHFFPFQHHRRISNETETSVAAPTESTTTTMALPSVTEPTSDSSDTPEHGSSTDAGTVASEQPTTTSWPTSVSLPGNTSDTVTATESDMLTLGSIPDNATEPTESFPVVASPANTSNADNGPSALLQGGSQNETGTSPLRNQSLEVSSIGYTIAGALAIASLSTAVLIVVYRRRKAVLRLADELHTVPSRARTQPSPHVRYARFQDEHNMTGDNVSTISDVLTI</sequence>
<evidence type="ECO:0000256" key="2">
    <source>
        <dbReference type="SAM" id="Phobius"/>
    </source>
</evidence>
<dbReference type="STRING" id="30069.A0A182YRL7"/>
<reference evidence="5" key="1">
    <citation type="journal article" date="2014" name="Genome Biol.">
        <title>Genome analysis of a major urban malaria vector mosquito, Anopheles stephensi.</title>
        <authorList>
            <person name="Jiang X."/>
            <person name="Peery A."/>
            <person name="Hall A.B."/>
            <person name="Sharma A."/>
            <person name="Chen X.G."/>
            <person name="Waterhouse R.M."/>
            <person name="Komissarov A."/>
            <person name="Riehle M.M."/>
            <person name="Shouche Y."/>
            <person name="Sharakhova M.V."/>
            <person name="Lawson D."/>
            <person name="Pakpour N."/>
            <person name="Arensburger P."/>
            <person name="Davidson V.L."/>
            <person name="Eiglmeier K."/>
            <person name="Emrich S."/>
            <person name="George P."/>
            <person name="Kennedy R.C."/>
            <person name="Mane S.P."/>
            <person name="Maslen G."/>
            <person name="Oringanje C."/>
            <person name="Qi Y."/>
            <person name="Settlage R."/>
            <person name="Tojo M."/>
            <person name="Tubio J.M."/>
            <person name="Unger M.F."/>
            <person name="Wang B."/>
            <person name="Vernick K.D."/>
            <person name="Ribeiro J.M."/>
            <person name="James A.A."/>
            <person name="Michel K."/>
            <person name="Riehle M.A."/>
            <person name="Luckhart S."/>
            <person name="Sharakhov I.V."/>
            <person name="Tu Z."/>
        </authorList>
    </citation>
    <scope>NUCLEOTIDE SEQUENCE [LARGE SCALE GENOMIC DNA]</scope>
    <source>
        <strain evidence="5">Indian</strain>
    </source>
</reference>
<feature type="region of interest" description="Disordered" evidence="1">
    <location>
        <begin position="735"/>
        <end position="758"/>
    </location>
</feature>
<reference evidence="4" key="2">
    <citation type="submission" date="2020-05" db="UniProtKB">
        <authorList>
            <consortium name="EnsemblMetazoa"/>
        </authorList>
    </citation>
    <scope>IDENTIFICATION</scope>
    <source>
        <strain evidence="4">Indian</strain>
    </source>
</reference>
<keyword evidence="5" id="KW-1185">Reference proteome</keyword>
<proteinExistence type="predicted"/>